<dbReference type="InterPro" id="IPR036388">
    <property type="entry name" value="WH-like_DNA-bd_sf"/>
</dbReference>
<organism evidence="6 7">
    <name type="scientific">Lacrimispora xylanolytica</name>
    <dbReference type="NCBI Taxonomy" id="29375"/>
    <lineage>
        <taxon>Bacteria</taxon>
        <taxon>Bacillati</taxon>
        <taxon>Bacillota</taxon>
        <taxon>Clostridia</taxon>
        <taxon>Lachnospirales</taxon>
        <taxon>Lachnospiraceae</taxon>
        <taxon>Lacrimispora</taxon>
    </lineage>
</organism>
<protein>
    <submittedName>
        <fullName evidence="6">Selenium metabolism-associated LysR family transcriptional regulator</fullName>
    </submittedName>
</protein>
<accession>A0ABY7AAE2</accession>
<evidence type="ECO:0000256" key="4">
    <source>
        <dbReference type="ARBA" id="ARBA00023163"/>
    </source>
</evidence>
<proteinExistence type="inferred from homology"/>
<reference evidence="6" key="1">
    <citation type="submission" date="2022-11" db="EMBL/GenBank/DDBJ databases">
        <title>Lacrimispora xylanolytica sy1, complete genome.</title>
        <authorList>
            <person name="Choi S."/>
        </authorList>
    </citation>
    <scope>NUCLEOTIDE SEQUENCE</scope>
    <source>
        <strain evidence="6">Sy1</strain>
    </source>
</reference>
<dbReference type="RefSeq" id="WP_024835286.1">
    <property type="nucleotide sequence ID" value="NZ_CP113524.1"/>
</dbReference>
<dbReference type="Pfam" id="PF03466">
    <property type="entry name" value="LysR_substrate"/>
    <property type="match status" value="1"/>
</dbReference>
<keyword evidence="2" id="KW-0805">Transcription regulation</keyword>
<gene>
    <name evidence="6" type="ORF">OW255_13280</name>
</gene>
<evidence type="ECO:0000259" key="5">
    <source>
        <dbReference type="PROSITE" id="PS50931"/>
    </source>
</evidence>
<dbReference type="NCBIfam" id="NF040786">
    <property type="entry name" value="LysR_Sec_metab"/>
    <property type="match status" value="1"/>
</dbReference>
<dbReference type="SUPFAM" id="SSF46785">
    <property type="entry name" value="Winged helix' DNA-binding domain"/>
    <property type="match status" value="1"/>
</dbReference>
<dbReference type="InterPro" id="IPR005119">
    <property type="entry name" value="LysR_subst-bd"/>
</dbReference>
<dbReference type="Gene3D" id="3.40.190.290">
    <property type="match status" value="1"/>
</dbReference>
<evidence type="ECO:0000256" key="3">
    <source>
        <dbReference type="ARBA" id="ARBA00023125"/>
    </source>
</evidence>
<evidence type="ECO:0000313" key="7">
    <source>
        <dbReference type="Proteomes" id="UP001163115"/>
    </source>
</evidence>
<dbReference type="InterPro" id="IPR047788">
    <property type="entry name" value="LysR-like_Sec_metab"/>
</dbReference>
<feature type="domain" description="HTH lysR-type" evidence="5">
    <location>
        <begin position="1"/>
        <end position="58"/>
    </location>
</feature>
<evidence type="ECO:0000256" key="2">
    <source>
        <dbReference type="ARBA" id="ARBA00023015"/>
    </source>
</evidence>
<dbReference type="InterPro" id="IPR000847">
    <property type="entry name" value="LysR_HTH_N"/>
</dbReference>
<dbReference type="PANTHER" id="PTHR30126:SF64">
    <property type="entry name" value="HTH-TYPE TRANSCRIPTIONAL REGULATOR CITR"/>
    <property type="match status" value="1"/>
</dbReference>
<dbReference type="PANTHER" id="PTHR30126">
    <property type="entry name" value="HTH-TYPE TRANSCRIPTIONAL REGULATOR"/>
    <property type="match status" value="1"/>
</dbReference>
<sequence>MDFKQLEAFVQISKLQSFSKASEALYLTQPTLSNQINTLEKEIGTQLFVRSTKKVYPTKAGVKFYEHAKNMLALRDQSLFEMGKFTKECAGEINILASSVPAQYLLPQLISDFNKEYENIVFHLYQRDSGGVFKELSQYQYDIGFVGTETESCRYKLTAFCKDEIVLILPKSMRYTGGRTVSEIISFISKKNFIMREAGSGTRTKLEMFLSNNNIHEKDMKVVAYFSSTQGIVEAVSKGLGISFVSKAAATIYKRLNLVNMVEIDSEELSRDIFYVLKKDMVLTPAQELFINYAKNYYEKIKS</sequence>
<keyword evidence="4" id="KW-0804">Transcription</keyword>
<dbReference type="Pfam" id="PF00126">
    <property type="entry name" value="HTH_1"/>
    <property type="match status" value="1"/>
</dbReference>
<keyword evidence="7" id="KW-1185">Reference proteome</keyword>
<dbReference type="InterPro" id="IPR036390">
    <property type="entry name" value="WH_DNA-bd_sf"/>
</dbReference>
<dbReference type="PRINTS" id="PR00039">
    <property type="entry name" value="HTHLYSR"/>
</dbReference>
<dbReference type="SUPFAM" id="SSF53850">
    <property type="entry name" value="Periplasmic binding protein-like II"/>
    <property type="match status" value="1"/>
</dbReference>
<dbReference type="PROSITE" id="PS50931">
    <property type="entry name" value="HTH_LYSR"/>
    <property type="match status" value="1"/>
</dbReference>
<dbReference type="Proteomes" id="UP001163115">
    <property type="component" value="Chromosome"/>
</dbReference>
<evidence type="ECO:0000313" key="6">
    <source>
        <dbReference type="EMBL" id="WAJ22543.1"/>
    </source>
</evidence>
<dbReference type="Gene3D" id="1.10.10.10">
    <property type="entry name" value="Winged helix-like DNA-binding domain superfamily/Winged helix DNA-binding domain"/>
    <property type="match status" value="1"/>
</dbReference>
<dbReference type="EMBL" id="CP113524">
    <property type="protein sequence ID" value="WAJ22543.1"/>
    <property type="molecule type" value="Genomic_DNA"/>
</dbReference>
<evidence type="ECO:0000256" key="1">
    <source>
        <dbReference type="ARBA" id="ARBA00009437"/>
    </source>
</evidence>
<keyword evidence="3" id="KW-0238">DNA-binding</keyword>
<name>A0ABY7AAE2_9FIRM</name>
<comment type="similarity">
    <text evidence="1">Belongs to the LysR transcriptional regulatory family.</text>
</comment>